<sequence length="220" mass="25055">MRKTEAPHKLRIVFDSSEEESIEVTTQCSCKAGTGKCQHLPALFTHVTVKLHDDDSPTSHRQQWHKPQGPSLEQQRWFASEFVKPRIERKAREVAPKTVQDPTTYAAWLQYFNSATHQSLPWGNFLAGCPLANQLRDIYPTGFVATVYSEGLEAVFKFPGEITLPEHVRRGPPPTVLEEEKPVLSNIMLSREKALEIEKNTRSQSNCSAWYQERALRIIA</sequence>
<evidence type="ECO:0000256" key="1">
    <source>
        <dbReference type="PROSITE-ProRule" id="PRU00325"/>
    </source>
</evidence>
<feature type="domain" description="SWIM-type" evidence="2">
    <location>
        <begin position="10"/>
        <end position="48"/>
    </location>
</feature>
<dbReference type="InterPro" id="IPR007527">
    <property type="entry name" value="Znf_SWIM"/>
</dbReference>
<reference evidence="3 4" key="1">
    <citation type="submission" date="2022-05" db="EMBL/GenBank/DDBJ databases">
        <authorList>
            <consortium name="Genoscope - CEA"/>
            <person name="William W."/>
        </authorList>
    </citation>
    <scope>NUCLEOTIDE SEQUENCE [LARGE SCALE GENOMIC DNA]</scope>
</reference>
<proteinExistence type="predicted"/>
<keyword evidence="1" id="KW-0863">Zinc-finger</keyword>
<dbReference type="GO" id="GO:0008270">
    <property type="term" value="F:zinc ion binding"/>
    <property type="evidence" value="ECO:0007669"/>
    <property type="project" value="UniProtKB-KW"/>
</dbReference>
<gene>
    <name evidence="3" type="ORF">PMEA_00029464</name>
</gene>
<protein>
    <recommendedName>
        <fullName evidence="2">SWIM-type domain-containing protein</fullName>
    </recommendedName>
</protein>
<organism evidence="3 4">
    <name type="scientific">Pocillopora meandrina</name>
    <dbReference type="NCBI Taxonomy" id="46732"/>
    <lineage>
        <taxon>Eukaryota</taxon>
        <taxon>Metazoa</taxon>
        <taxon>Cnidaria</taxon>
        <taxon>Anthozoa</taxon>
        <taxon>Hexacorallia</taxon>
        <taxon>Scleractinia</taxon>
        <taxon>Astrocoeniina</taxon>
        <taxon>Pocilloporidae</taxon>
        <taxon>Pocillopora</taxon>
    </lineage>
</organism>
<evidence type="ECO:0000259" key="2">
    <source>
        <dbReference type="PROSITE" id="PS50966"/>
    </source>
</evidence>
<evidence type="ECO:0000313" key="3">
    <source>
        <dbReference type="EMBL" id="CAH3156167.1"/>
    </source>
</evidence>
<evidence type="ECO:0000313" key="4">
    <source>
        <dbReference type="Proteomes" id="UP001159428"/>
    </source>
</evidence>
<name>A0AAU9XS51_9CNID</name>
<keyword evidence="4" id="KW-1185">Reference proteome</keyword>
<comment type="caution">
    <text evidence="3">The sequence shown here is derived from an EMBL/GenBank/DDBJ whole genome shotgun (WGS) entry which is preliminary data.</text>
</comment>
<keyword evidence="1" id="KW-0479">Metal-binding</keyword>
<dbReference type="Proteomes" id="UP001159428">
    <property type="component" value="Unassembled WGS sequence"/>
</dbReference>
<dbReference type="EMBL" id="CALNXJ010000060">
    <property type="protein sequence ID" value="CAH3156167.1"/>
    <property type="molecule type" value="Genomic_DNA"/>
</dbReference>
<dbReference type="PROSITE" id="PS50966">
    <property type="entry name" value="ZF_SWIM"/>
    <property type="match status" value="1"/>
</dbReference>
<dbReference type="AlphaFoldDB" id="A0AAU9XS51"/>
<keyword evidence="1" id="KW-0862">Zinc</keyword>
<accession>A0AAU9XS51</accession>